<protein>
    <submittedName>
        <fullName evidence="2">Uncharacterized protein</fullName>
    </submittedName>
</protein>
<dbReference type="Proteomes" id="UP000029003">
    <property type="component" value="Unassembled WGS sequence"/>
</dbReference>
<sequence>MTCLDKPAMGHHHSSRIPAHTKLDRLRSGRPNQPRKPSGAHAATYTTRQINPIQVHIHCQTTSHACRDIHNMTDQLPTSPLAPPNHRTHMPEHTQSGKSCAKRPDDAPDHSPTDQPHCAYATLRMRAHTSSI</sequence>
<reference evidence="2 3" key="1">
    <citation type="submission" date="2014-03" db="EMBL/GenBank/DDBJ databases">
        <title>Genomics of Bifidobacteria.</title>
        <authorList>
            <person name="Ventura M."/>
            <person name="Milani C."/>
            <person name="Lugli G.A."/>
        </authorList>
    </citation>
    <scope>NUCLEOTIDE SEQUENCE [LARGE SCALE GENOMIC DNA]</scope>
    <source>
        <strain evidence="2 3">LMG 21395</strain>
    </source>
</reference>
<comment type="caution">
    <text evidence="2">The sequence shown here is derived from an EMBL/GenBank/DDBJ whole genome shotgun (WGS) entry which is preliminary data.</text>
</comment>
<name>A0A087E3H9_9BIFI</name>
<accession>A0A087E3H9</accession>
<evidence type="ECO:0000313" key="3">
    <source>
        <dbReference type="Proteomes" id="UP000029003"/>
    </source>
</evidence>
<feature type="region of interest" description="Disordered" evidence="1">
    <location>
        <begin position="1"/>
        <end position="45"/>
    </location>
</feature>
<evidence type="ECO:0000256" key="1">
    <source>
        <dbReference type="SAM" id="MobiDB-lite"/>
    </source>
</evidence>
<organism evidence="2 3">
    <name type="scientific">Bifidobacterium thermacidophilum subsp. thermacidophilum</name>
    <dbReference type="NCBI Taxonomy" id="79262"/>
    <lineage>
        <taxon>Bacteria</taxon>
        <taxon>Bacillati</taxon>
        <taxon>Actinomycetota</taxon>
        <taxon>Actinomycetes</taxon>
        <taxon>Bifidobacteriales</taxon>
        <taxon>Bifidobacteriaceae</taxon>
        <taxon>Bifidobacterium</taxon>
    </lineage>
</organism>
<dbReference type="EMBL" id="JGZT01000007">
    <property type="protein sequence ID" value="KFJ02330.1"/>
    <property type="molecule type" value="Genomic_DNA"/>
</dbReference>
<gene>
    <name evidence="2" type="ORF">THER5_1931</name>
</gene>
<feature type="region of interest" description="Disordered" evidence="1">
    <location>
        <begin position="73"/>
        <end position="116"/>
    </location>
</feature>
<proteinExistence type="predicted"/>
<evidence type="ECO:0000313" key="2">
    <source>
        <dbReference type="EMBL" id="KFJ02330.1"/>
    </source>
</evidence>
<dbReference type="AlphaFoldDB" id="A0A087E3H9"/>
<feature type="compositionally biased region" description="Basic and acidic residues" evidence="1">
    <location>
        <begin position="102"/>
        <end position="112"/>
    </location>
</feature>